<comment type="caution">
    <text evidence="9">The sequence shown here is derived from an EMBL/GenBank/DDBJ whole genome shotgun (WGS) entry which is preliminary data.</text>
</comment>
<dbReference type="InParanoid" id="U2FF75"/>
<dbReference type="RefSeq" id="WP_008827124.1">
    <property type="nucleotide sequence ID" value="NZ_AFNU02000010.1"/>
</dbReference>
<gene>
    <name evidence="9" type="ORF">HLPCO_002477</name>
</gene>
<comment type="similarity">
    <text evidence="2">Belongs to the amino acid-polyamine-organocation (APC) superfamily. Spore germination protein (SGP) (TC 2.A.3.9) family.</text>
</comment>
<accession>U2FF75</accession>
<comment type="subcellular location">
    <subcellularLocation>
        <location evidence="1">Membrane</location>
        <topology evidence="1">Multi-pass membrane protein</topology>
    </subcellularLocation>
</comment>
<reference evidence="9 10" key="2">
    <citation type="journal article" date="2013" name="PLoS ONE">
        <title>INDIGO - INtegrated Data Warehouse of MIcrobial GenOmes with Examples from the Red Sea Extremophiles.</title>
        <authorList>
            <person name="Alam I."/>
            <person name="Antunes A."/>
            <person name="Kamau A.A."/>
            <person name="Ba Alawi W."/>
            <person name="Kalkatawi M."/>
            <person name="Stingl U."/>
            <person name="Bajic V.B."/>
        </authorList>
    </citation>
    <scope>NUCLEOTIDE SEQUENCE [LARGE SCALE GENOMIC DNA]</scope>
    <source>
        <strain evidence="9 10">SSD-17B</strain>
    </source>
</reference>
<proteinExistence type="inferred from homology"/>
<evidence type="ECO:0000313" key="9">
    <source>
        <dbReference type="EMBL" id="ERJ11565.1"/>
    </source>
</evidence>
<sequence length="369" mass="41624">MEKTTISPFQLFSLILITGLGSSSVLGISMSAKQDAWIPTLLGMIGGMILFVFYYYIFTQYPDLSFSRILEKIFGKVVGKLLTLAYIGHYILFASLIERDKGEMIILYVLPETPMYITQLLSLILIGYAVYLGIEVIGRFNEFGFLTTLVICVLFVLLPIASGVVTIDHLFPVLENGWKPVFKATFPLAIAFPYSELFVFTMIFPHVSKKKKVLGYGLFAIFLVGLILTIINIVNISVLGPYLAEKAMFPTLLSFRMINIGDVIQRLDVLAVILVMVGGGVKVAVYMYAITVALDDVFETKTYRRYIIPTIVAINFLSPIISDNLARHIHFGLKIVPYYFNVPFEMIFPILLALYLFLRNLIKNRKIKN</sequence>
<evidence type="ECO:0000256" key="8">
    <source>
        <dbReference type="SAM" id="Phobius"/>
    </source>
</evidence>
<dbReference type="PANTHER" id="PTHR34975:SF2">
    <property type="entry name" value="SPORE GERMINATION PROTEIN A2"/>
    <property type="match status" value="1"/>
</dbReference>
<keyword evidence="6 8" id="KW-1133">Transmembrane helix</keyword>
<dbReference type="Pfam" id="PF03845">
    <property type="entry name" value="Spore_permease"/>
    <property type="match status" value="1"/>
</dbReference>
<evidence type="ECO:0000256" key="4">
    <source>
        <dbReference type="ARBA" id="ARBA00022544"/>
    </source>
</evidence>
<evidence type="ECO:0000256" key="1">
    <source>
        <dbReference type="ARBA" id="ARBA00004141"/>
    </source>
</evidence>
<dbReference type="GO" id="GO:0016020">
    <property type="term" value="C:membrane"/>
    <property type="evidence" value="ECO:0007669"/>
    <property type="project" value="UniProtKB-SubCell"/>
</dbReference>
<feature type="transmembrane region" description="Helical" evidence="8">
    <location>
        <begin position="37"/>
        <end position="57"/>
    </location>
</feature>
<keyword evidence="10" id="KW-1185">Reference proteome</keyword>
<organism evidence="9 10">
    <name type="scientific">Haloplasma contractile SSD-17B</name>
    <dbReference type="NCBI Taxonomy" id="1033810"/>
    <lineage>
        <taxon>Bacteria</taxon>
        <taxon>Bacillati</taxon>
        <taxon>Mycoplasmatota</taxon>
        <taxon>Mollicutes</taxon>
        <taxon>Haloplasmatales</taxon>
        <taxon>Haloplasmataceae</taxon>
        <taxon>Haloplasma</taxon>
    </lineage>
</organism>
<dbReference type="Proteomes" id="UP000005707">
    <property type="component" value="Unassembled WGS sequence"/>
</dbReference>
<protein>
    <submittedName>
        <fullName evidence="9">Spore germination protein KB</fullName>
    </submittedName>
</protein>
<evidence type="ECO:0000256" key="7">
    <source>
        <dbReference type="ARBA" id="ARBA00023136"/>
    </source>
</evidence>
<dbReference type="EMBL" id="AFNU02000010">
    <property type="protein sequence ID" value="ERJ11565.1"/>
    <property type="molecule type" value="Genomic_DNA"/>
</dbReference>
<evidence type="ECO:0000256" key="6">
    <source>
        <dbReference type="ARBA" id="ARBA00022989"/>
    </source>
</evidence>
<feature type="transmembrane region" description="Helical" evidence="8">
    <location>
        <begin position="77"/>
        <end position="96"/>
    </location>
</feature>
<feature type="transmembrane region" description="Helical" evidence="8">
    <location>
        <begin position="116"/>
        <end position="134"/>
    </location>
</feature>
<dbReference type="OrthoDB" id="1891864at2"/>
<evidence type="ECO:0000256" key="2">
    <source>
        <dbReference type="ARBA" id="ARBA00007998"/>
    </source>
</evidence>
<evidence type="ECO:0000256" key="3">
    <source>
        <dbReference type="ARBA" id="ARBA00022448"/>
    </source>
</evidence>
<evidence type="ECO:0000313" key="10">
    <source>
        <dbReference type="Proteomes" id="UP000005707"/>
    </source>
</evidence>
<keyword evidence="3" id="KW-0813">Transport</keyword>
<dbReference type="NCBIfam" id="TIGR00912">
    <property type="entry name" value="2A0309"/>
    <property type="match status" value="1"/>
</dbReference>
<feature type="transmembrane region" description="Helical" evidence="8">
    <location>
        <begin position="306"/>
        <end position="326"/>
    </location>
</feature>
<dbReference type="STRING" id="1033810.HLPCO_002477"/>
<reference evidence="9 10" key="1">
    <citation type="journal article" date="2011" name="J. Bacteriol.">
        <title>Genome sequence of Haloplasma contractile, an unusual contractile bacterium from a deep-sea anoxic brine lake.</title>
        <authorList>
            <person name="Antunes A."/>
            <person name="Alam I."/>
            <person name="El Dorry H."/>
            <person name="Siam R."/>
            <person name="Robertson A."/>
            <person name="Bajic V.B."/>
            <person name="Stingl U."/>
        </authorList>
    </citation>
    <scope>NUCLEOTIDE SEQUENCE [LARGE SCALE GENOMIC DNA]</scope>
    <source>
        <strain evidence="9 10">SSD-17B</strain>
    </source>
</reference>
<dbReference type="eggNOG" id="COG1457">
    <property type="taxonomic scope" value="Bacteria"/>
</dbReference>
<dbReference type="AlphaFoldDB" id="U2FF75"/>
<feature type="transmembrane region" description="Helical" evidence="8">
    <location>
        <begin position="269"/>
        <end position="294"/>
    </location>
</feature>
<dbReference type="InterPro" id="IPR004761">
    <property type="entry name" value="Spore_GerAB"/>
</dbReference>
<keyword evidence="5 8" id="KW-0812">Transmembrane</keyword>
<evidence type="ECO:0000256" key="5">
    <source>
        <dbReference type="ARBA" id="ARBA00022692"/>
    </source>
</evidence>
<dbReference type="FunCoup" id="U2FF75">
    <property type="interactions" value="10"/>
</dbReference>
<feature type="transmembrane region" description="Helical" evidence="8">
    <location>
        <begin position="184"/>
        <end position="204"/>
    </location>
</feature>
<feature type="transmembrane region" description="Helical" evidence="8">
    <location>
        <begin position="338"/>
        <end position="358"/>
    </location>
</feature>
<keyword evidence="7 8" id="KW-0472">Membrane</keyword>
<dbReference type="GO" id="GO:0009847">
    <property type="term" value="P:spore germination"/>
    <property type="evidence" value="ECO:0007669"/>
    <property type="project" value="InterPro"/>
</dbReference>
<keyword evidence="4" id="KW-0309">Germination</keyword>
<dbReference type="PANTHER" id="PTHR34975">
    <property type="entry name" value="SPORE GERMINATION PROTEIN A2"/>
    <property type="match status" value="1"/>
</dbReference>
<name>U2FF75_9MOLU</name>
<feature type="transmembrane region" description="Helical" evidence="8">
    <location>
        <begin position="143"/>
        <end position="164"/>
    </location>
</feature>
<feature type="transmembrane region" description="Helical" evidence="8">
    <location>
        <begin position="216"/>
        <end position="244"/>
    </location>
</feature>